<dbReference type="AlphaFoldDB" id="C1DIV9"/>
<evidence type="ECO:0000313" key="1">
    <source>
        <dbReference type="EMBL" id="ACO80778.1"/>
    </source>
</evidence>
<name>C1DIV9_AZOVD</name>
<protein>
    <submittedName>
        <fullName evidence="1">Uncharacterized protein</fullName>
    </submittedName>
</protein>
<keyword evidence="2" id="KW-1185">Reference proteome</keyword>
<dbReference type="Proteomes" id="UP000002424">
    <property type="component" value="Chromosome"/>
</dbReference>
<proteinExistence type="predicted"/>
<sequence>MPARCRIGPIAGELEAIERREFQATASARRQAAQ</sequence>
<organism evidence="1 2">
    <name type="scientific">Azotobacter vinelandii (strain DJ / ATCC BAA-1303)</name>
    <dbReference type="NCBI Taxonomy" id="322710"/>
    <lineage>
        <taxon>Bacteria</taxon>
        <taxon>Pseudomonadati</taxon>
        <taxon>Pseudomonadota</taxon>
        <taxon>Gammaproteobacteria</taxon>
        <taxon>Pseudomonadales</taxon>
        <taxon>Pseudomonadaceae</taxon>
        <taxon>Azotobacter</taxon>
    </lineage>
</organism>
<accession>C1DIV9</accession>
<evidence type="ECO:0000313" key="2">
    <source>
        <dbReference type="Proteomes" id="UP000002424"/>
    </source>
</evidence>
<dbReference type="EnsemblBacteria" id="ACO80778">
    <property type="protein sequence ID" value="ACO80778"/>
    <property type="gene ID" value="Avin_46730"/>
</dbReference>
<dbReference type="HOGENOM" id="CLU_3371779_0_0_6"/>
<reference evidence="1 2" key="1">
    <citation type="journal article" date="2009" name="J. Bacteriol.">
        <title>Genome sequence of Azotobacter vinelandii, an obligate aerobe specialized to support diverse anaerobic metabolic processes.</title>
        <authorList>
            <person name="Setubal J.C."/>
            <person name="dos Santos P."/>
            <person name="Goldman B.S."/>
            <person name="Ertesvag H."/>
            <person name="Espin G."/>
            <person name="Rubio L.M."/>
            <person name="Valla S."/>
            <person name="Almeida N.F."/>
            <person name="Balasubramanian D."/>
            <person name="Cromes L."/>
            <person name="Curatti L."/>
            <person name="Du Z."/>
            <person name="Godsy E."/>
            <person name="Goodner B."/>
            <person name="Hellner-Burris K."/>
            <person name="Hernandez J.A."/>
            <person name="Houmiel K."/>
            <person name="Imperial J."/>
            <person name="Kennedy C."/>
            <person name="Larson T.J."/>
            <person name="Latreille P."/>
            <person name="Ligon L.S."/>
            <person name="Lu J."/>
            <person name="Maerk M."/>
            <person name="Miller N.M."/>
            <person name="Norton S."/>
            <person name="O'Carroll I.P."/>
            <person name="Paulsen I."/>
            <person name="Raulfs E.C."/>
            <person name="Roemer R."/>
            <person name="Rosser J."/>
            <person name="Segura D."/>
            <person name="Slater S."/>
            <person name="Stricklin S.L."/>
            <person name="Studholme D.J."/>
            <person name="Sun J."/>
            <person name="Viana C.J."/>
            <person name="Wallin E."/>
            <person name="Wang B."/>
            <person name="Wheeler C."/>
            <person name="Zhu H."/>
            <person name="Dean D.R."/>
            <person name="Dixon R."/>
            <person name="Wood D."/>
        </authorList>
    </citation>
    <scope>NUCLEOTIDE SEQUENCE [LARGE SCALE GENOMIC DNA]</scope>
    <source>
        <strain evidence="2">DJ / ATCC BAA-1303</strain>
    </source>
</reference>
<dbReference type="KEGG" id="avn:Avin_46730"/>
<gene>
    <name evidence="1" type="ordered locus">Avin_46730</name>
</gene>
<dbReference type="EMBL" id="CP001157">
    <property type="protein sequence ID" value="ACO80778.1"/>
    <property type="molecule type" value="Genomic_DNA"/>
</dbReference>